<evidence type="ECO:0000313" key="2">
    <source>
        <dbReference type="Proteomes" id="UP001497516"/>
    </source>
</evidence>
<dbReference type="Proteomes" id="UP001497516">
    <property type="component" value="Chromosome 10"/>
</dbReference>
<protein>
    <submittedName>
        <fullName evidence="1">Uncharacterized protein</fullName>
    </submittedName>
</protein>
<name>A0AAV2D031_9ROSI</name>
<gene>
    <name evidence="1" type="ORF">LTRI10_LOCUS9223</name>
</gene>
<sequence length="110" mass="12737">MLLGSERKLVMLSTIRFCHLGYVQYSTASPSSTMLVLFSHNPVFTVNAAPISFALQWELLLFFPIVTKMFQIAMFSLTCTWIQQQFERLTYSRIFESTLILNSPKHFVAY</sequence>
<evidence type="ECO:0000313" key="1">
    <source>
        <dbReference type="EMBL" id="CAL1361931.1"/>
    </source>
</evidence>
<dbReference type="EMBL" id="OZ034814">
    <property type="protein sequence ID" value="CAL1361931.1"/>
    <property type="molecule type" value="Genomic_DNA"/>
</dbReference>
<organism evidence="1 2">
    <name type="scientific">Linum trigynum</name>
    <dbReference type="NCBI Taxonomy" id="586398"/>
    <lineage>
        <taxon>Eukaryota</taxon>
        <taxon>Viridiplantae</taxon>
        <taxon>Streptophyta</taxon>
        <taxon>Embryophyta</taxon>
        <taxon>Tracheophyta</taxon>
        <taxon>Spermatophyta</taxon>
        <taxon>Magnoliopsida</taxon>
        <taxon>eudicotyledons</taxon>
        <taxon>Gunneridae</taxon>
        <taxon>Pentapetalae</taxon>
        <taxon>rosids</taxon>
        <taxon>fabids</taxon>
        <taxon>Malpighiales</taxon>
        <taxon>Linaceae</taxon>
        <taxon>Linum</taxon>
    </lineage>
</organism>
<reference evidence="1 2" key="1">
    <citation type="submission" date="2024-04" db="EMBL/GenBank/DDBJ databases">
        <authorList>
            <person name="Fracassetti M."/>
        </authorList>
    </citation>
    <scope>NUCLEOTIDE SEQUENCE [LARGE SCALE GENOMIC DNA]</scope>
</reference>
<dbReference type="AlphaFoldDB" id="A0AAV2D031"/>
<keyword evidence="2" id="KW-1185">Reference proteome</keyword>
<proteinExistence type="predicted"/>
<accession>A0AAV2D031</accession>